<protein>
    <submittedName>
        <fullName evidence="1">Uncharacterized protein</fullName>
    </submittedName>
</protein>
<dbReference type="EMBL" id="LR796213">
    <property type="protein sequence ID" value="CAB4127628.1"/>
    <property type="molecule type" value="Genomic_DNA"/>
</dbReference>
<sequence>MSNSYNGWTNYATWRVHLEMYDGQSPRDIMGRRPHDFYELADVLKEQTQEFMEMEGKGLVLDYALAFLSDVNWQEIAKHVMEAYAEENEDEGVLEHAAWYDTSAELA</sequence>
<gene>
    <name evidence="1" type="ORF">UFOVP95_45</name>
</gene>
<evidence type="ECO:0000313" key="1">
    <source>
        <dbReference type="EMBL" id="CAB4127628.1"/>
    </source>
</evidence>
<name>A0A6J5KYG4_9CAUD</name>
<accession>A0A6J5KYG4</accession>
<proteinExistence type="predicted"/>
<organism evidence="1">
    <name type="scientific">uncultured Caudovirales phage</name>
    <dbReference type="NCBI Taxonomy" id="2100421"/>
    <lineage>
        <taxon>Viruses</taxon>
        <taxon>Duplodnaviria</taxon>
        <taxon>Heunggongvirae</taxon>
        <taxon>Uroviricota</taxon>
        <taxon>Caudoviricetes</taxon>
        <taxon>Peduoviridae</taxon>
        <taxon>Maltschvirus</taxon>
        <taxon>Maltschvirus maltsch</taxon>
    </lineage>
</organism>
<reference evidence="1" key="1">
    <citation type="submission" date="2020-04" db="EMBL/GenBank/DDBJ databases">
        <authorList>
            <person name="Chiriac C."/>
            <person name="Salcher M."/>
            <person name="Ghai R."/>
            <person name="Kavagutti S V."/>
        </authorList>
    </citation>
    <scope>NUCLEOTIDE SEQUENCE</scope>
</reference>